<dbReference type="EMBL" id="MU860301">
    <property type="protein sequence ID" value="KAK4235062.1"/>
    <property type="molecule type" value="Genomic_DNA"/>
</dbReference>
<evidence type="ECO:0000313" key="2">
    <source>
        <dbReference type="Proteomes" id="UP001303760"/>
    </source>
</evidence>
<protein>
    <submittedName>
        <fullName evidence="1">Uncharacterized protein</fullName>
    </submittedName>
</protein>
<reference evidence="1" key="2">
    <citation type="submission" date="2023-05" db="EMBL/GenBank/DDBJ databases">
        <authorList>
            <consortium name="Lawrence Berkeley National Laboratory"/>
            <person name="Steindorff A."/>
            <person name="Hensen N."/>
            <person name="Bonometti L."/>
            <person name="Westerberg I."/>
            <person name="Brannstrom I.O."/>
            <person name="Guillou S."/>
            <person name="Cros-Aarteil S."/>
            <person name="Calhoun S."/>
            <person name="Haridas S."/>
            <person name="Kuo A."/>
            <person name="Mondo S."/>
            <person name="Pangilinan J."/>
            <person name="Riley R."/>
            <person name="Labutti K."/>
            <person name="Andreopoulos B."/>
            <person name="Lipzen A."/>
            <person name="Chen C."/>
            <person name="Yanf M."/>
            <person name="Daum C."/>
            <person name="Ng V."/>
            <person name="Clum A."/>
            <person name="Ohm R."/>
            <person name="Martin F."/>
            <person name="Silar P."/>
            <person name="Natvig D."/>
            <person name="Lalanne C."/>
            <person name="Gautier V."/>
            <person name="Ament-Velasquez S.L."/>
            <person name="Kruys A."/>
            <person name="Hutchinson M.I."/>
            <person name="Powell A.J."/>
            <person name="Barry K."/>
            <person name="Miller A.N."/>
            <person name="Grigoriev I.V."/>
            <person name="Debuchy R."/>
            <person name="Gladieux P."/>
            <person name="Thoren M.H."/>
            <person name="Johannesson H."/>
        </authorList>
    </citation>
    <scope>NUCLEOTIDE SEQUENCE</scope>
    <source>
        <strain evidence="1">CBS 532.94</strain>
    </source>
</reference>
<dbReference type="AlphaFoldDB" id="A0AAN7C4V1"/>
<dbReference type="Proteomes" id="UP001303760">
    <property type="component" value="Unassembled WGS sequence"/>
</dbReference>
<gene>
    <name evidence="1" type="ORF">C8A03DRAFT_46730</name>
</gene>
<sequence length="317" mass="36273">MSGQTTASPVAERSTEEVVSRQLSVADLDGEHRELLIIDGLPIGDVAFHSRRYFHSGHPIDGAHEELCPGMLDKAREFCGQFQPEILKFNAQVLHEYRTCAPGSRRFKTRLIEMVAVAIHQIAAILFELDTSVHKDDGIADWAPPKDDARYWERHPNGPLPTLFHHPWYEDYDQYPRGVADMVGYWAENRILGGVVLFDRRDPGAEPGADPDTIYFHTDREHVTYRIYQLLPEQRNALLNFLTADAAPSTSPLPILGDENNRIRVDPEEPIQATGIYRDPLRTCWDKLEYPTHEDRSASYRRAKERQLRLLDGYESN</sequence>
<organism evidence="1 2">
    <name type="scientific">Achaetomium macrosporum</name>
    <dbReference type="NCBI Taxonomy" id="79813"/>
    <lineage>
        <taxon>Eukaryota</taxon>
        <taxon>Fungi</taxon>
        <taxon>Dikarya</taxon>
        <taxon>Ascomycota</taxon>
        <taxon>Pezizomycotina</taxon>
        <taxon>Sordariomycetes</taxon>
        <taxon>Sordariomycetidae</taxon>
        <taxon>Sordariales</taxon>
        <taxon>Chaetomiaceae</taxon>
        <taxon>Achaetomium</taxon>
    </lineage>
</organism>
<keyword evidence="2" id="KW-1185">Reference proteome</keyword>
<accession>A0AAN7C4V1</accession>
<name>A0AAN7C4V1_9PEZI</name>
<evidence type="ECO:0000313" key="1">
    <source>
        <dbReference type="EMBL" id="KAK4235062.1"/>
    </source>
</evidence>
<proteinExistence type="predicted"/>
<comment type="caution">
    <text evidence="1">The sequence shown here is derived from an EMBL/GenBank/DDBJ whole genome shotgun (WGS) entry which is preliminary data.</text>
</comment>
<reference evidence="1" key="1">
    <citation type="journal article" date="2023" name="Mol. Phylogenet. Evol.">
        <title>Genome-scale phylogeny and comparative genomics of the fungal order Sordariales.</title>
        <authorList>
            <person name="Hensen N."/>
            <person name="Bonometti L."/>
            <person name="Westerberg I."/>
            <person name="Brannstrom I.O."/>
            <person name="Guillou S."/>
            <person name="Cros-Aarteil S."/>
            <person name="Calhoun S."/>
            <person name="Haridas S."/>
            <person name="Kuo A."/>
            <person name="Mondo S."/>
            <person name="Pangilinan J."/>
            <person name="Riley R."/>
            <person name="LaButti K."/>
            <person name="Andreopoulos B."/>
            <person name="Lipzen A."/>
            <person name="Chen C."/>
            <person name="Yan M."/>
            <person name="Daum C."/>
            <person name="Ng V."/>
            <person name="Clum A."/>
            <person name="Steindorff A."/>
            <person name="Ohm R.A."/>
            <person name="Martin F."/>
            <person name="Silar P."/>
            <person name="Natvig D.O."/>
            <person name="Lalanne C."/>
            <person name="Gautier V."/>
            <person name="Ament-Velasquez S.L."/>
            <person name="Kruys A."/>
            <person name="Hutchinson M.I."/>
            <person name="Powell A.J."/>
            <person name="Barry K."/>
            <person name="Miller A.N."/>
            <person name="Grigoriev I.V."/>
            <person name="Debuchy R."/>
            <person name="Gladieux P."/>
            <person name="Hiltunen Thoren M."/>
            <person name="Johannesson H."/>
        </authorList>
    </citation>
    <scope>NUCLEOTIDE SEQUENCE</scope>
    <source>
        <strain evidence="1">CBS 532.94</strain>
    </source>
</reference>